<keyword evidence="1" id="KW-0472">Membrane</keyword>
<reference evidence="2" key="1">
    <citation type="submission" date="2022-01" db="EMBL/GenBank/DDBJ databases">
        <title>Lysobacter chinensis sp. nov., a bacterium isolated from cow dung compost.</title>
        <authorList>
            <person name="Liu Y."/>
        </authorList>
    </citation>
    <scope>NUCLEOTIDE SEQUENCE</scope>
    <source>
        <strain evidence="2">TLK-CK17</strain>
    </source>
</reference>
<keyword evidence="3" id="KW-1185">Reference proteome</keyword>
<reference evidence="2" key="2">
    <citation type="submission" date="2022-01" db="EMBL/GenBank/DDBJ databases">
        <authorList>
            <person name="Zhou L.Y."/>
        </authorList>
    </citation>
    <scope>NUCLEOTIDE SEQUENCE</scope>
    <source>
        <strain evidence="2">TLK-CK17</strain>
    </source>
</reference>
<gene>
    <name evidence="2" type="ORF">L3V18_16110</name>
</gene>
<organism evidence="2 3">
    <name type="scientific">Marilutibacter chinensis</name>
    <dbReference type="NCBI Taxonomy" id="2912247"/>
    <lineage>
        <taxon>Bacteria</taxon>
        <taxon>Pseudomonadati</taxon>
        <taxon>Pseudomonadota</taxon>
        <taxon>Gammaproteobacteria</taxon>
        <taxon>Lysobacterales</taxon>
        <taxon>Lysobacteraceae</taxon>
        <taxon>Marilutibacter</taxon>
    </lineage>
</organism>
<comment type="caution">
    <text evidence="2">The sequence shown here is derived from an EMBL/GenBank/DDBJ whole genome shotgun (WGS) entry which is preliminary data.</text>
</comment>
<dbReference type="EMBL" id="JAKJPO010000014">
    <property type="protein sequence ID" value="MCF7223302.1"/>
    <property type="molecule type" value="Genomic_DNA"/>
</dbReference>
<accession>A0ABS9HY52</accession>
<protein>
    <submittedName>
        <fullName evidence="2">DUF2752 domain-containing protein</fullName>
    </submittedName>
</protein>
<dbReference type="RefSeq" id="WP_237056256.1">
    <property type="nucleotide sequence ID" value="NZ_JAKJPO010000014.1"/>
</dbReference>
<proteinExistence type="predicted"/>
<evidence type="ECO:0000313" key="3">
    <source>
        <dbReference type="Proteomes" id="UP001430796"/>
    </source>
</evidence>
<name>A0ABS9HY52_9GAMM</name>
<feature type="transmembrane region" description="Helical" evidence="1">
    <location>
        <begin position="118"/>
        <end position="137"/>
    </location>
</feature>
<keyword evidence="1" id="KW-1133">Transmembrane helix</keyword>
<evidence type="ECO:0000256" key="1">
    <source>
        <dbReference type="SAM" id="Phobius"/>
    </source>
</evidence>
<evidence type="ECO:0000313" key="2">
    <source>
        <dbReference type="EMBL" id="MCF7223302.1"/>
    </source>
</evidence>
<feature type="transmembrane region" description="Helical" evidence="1">
    <location>
        <begin position="12"/>
        <end position="32"/>
    </location>
</feature>
<dbReference type="InterPro" id="IPR021215">
    <property type="entry name" value="DUF2752"/>
</dbReference>
<keyword evidence="1" id="KW-0812">Transmembrane</keyword>
<dbReference type="Proteomes" id="UP001430796">
    <property type="component" value="Unassembled WGS sequence"/>
</dbReference>
<dbReference type="Pfam" id="PF10825">
    <property type="entry name" value="DUF2752"/>
    <property type="match status" value="1"/>
</dbReference>
<sequence length="143" mass="15262">MAAASAPPRFRWPLAAVSAAAVALAGFGVWVLRNFDPNAANSPFMGCIFLEATGLYCPGCGTTRALHALVHGDLVGMVAMNPLLPALAVALPPIVLHGLGWQVPLPGAVMRTLNNPKLWLVLLTGYWIARNLPWWPFTWLAPG</sequence>